<dbReference type="Pfam" id="PF01400">
    <property type="entry name" value="Astacin"/>
    <property type="match status" value="1"/>
</dbReference>
<keyword evidence="4 6" id="KW-0862">Zinc</keyword>
<reference evidence="11" key="1">
    <citation type="submission" date="2025-08" db="UniProtKB">
        <authorList>
            <consortium name="RefSeq"/>
        </authorList>
    </citation>
    <scope>IDENTIFICATION</scope>
    <source>
        <strain evidence="11">15085-1641.00</strain>
        <tissue evidence="11">Whole body</tissue>
    </source>
</reference>
<dbReference type="GO" id="GO:0006508">
    <property type="term" value="P:proteolysis"/>
    <property type="evidence" value="ECO:0007669"/>
    <property type="project" value="UniProtKB-KW"/>
</dbReference>
<dbReference type="Proteomes" id="UP000504633">
    <property type="component" value="Unplaced"/>
</dbReference>
<dbReference type="CDD" id="cd04280">
    <property type="entry name" value="ZnMc_astacin_like"/>
    <property type="match status" value="1"/>
</dbReference>
<dbReference type="PANTHER" id="PTHR10127:SF780">
    <property type="entry name" value="METALLOENDOPEPTIDASE"/>
    <property type="match status" value="1"/>
</dbReference>
<keyword evidence="2 6" id="KW-0479">Metal-binding</keyword>
<feature type="binding site" evidence="6">
    <location>
        <position position="147"/>
    </location>
    <ligand>
        <name>Zn(2+)</name>
        <dbReference type="ChEBI" id="CHEBI:29105"/>
        <note>catalytic</note>
    </ligand>
</feature>
<proteinExistence type="predicted"/>
<name>A0A6J1MBI0_DROHY</name>
<dbReference type="InterPro" id="IPR024079">
    <property type="entry name" value="MetalloPept_cat_dom_sf"/>
</dbReference>
<dbReference type="EC" id="3.4.24.-" evidence="7"/>
<dbReference type="RefSeq" id="XP_023177916.2">
    <property type="nucleotide sequence ID" value="XM_023322148.2"/>
</dbReference>
<dbReference type="SMART" id="SM00235">
    <property type="entry name" value="ZnMc"/>
    <property type="match status" value="1"/>
</dbReference>
<feature type="domain" description="Peptidase M12A" evidence="9">
    <location>
        <begin position="41"/>
        <end position="250"/>
    </location>
</feature>
<evidence type="ECO:0000259" key="9">
    <source>
        <dbReference type="PROSITE" id="PS51864"/>
    </source>
</evidence>
<dbReference type="InterPro" id="IPR006026">
    <property type="entry name" value="Peptidase_Metallo"/>
</dbReference>
<dbReference type="OrthoDB" id="291007at2759"/>
<protein>
    <recommendedName>
        <fullName evidence="7">Metalloendopeptidase</fullName>
        <ecNumber evidence="7">3.4.24.-</ecNumber>
    </recommendedName>
</protein>
<feature type="binding site" evidence="6">
    <location>
        <position position="143"/>
    </location>
    <ligand>
        <name>Zn(2+)</name>
        <dbReference type="ChEBI" id="CHEBI:29105"/>
        <note>catalytic</note>
    </ligand>
</feature>
<keyword evidence="3 6" id="KW-0378">Hydrolase</keyword>
<evidence type="ECO:0000256" key="1">
    <source>
        <dbReference type="ARBA" id="ARBA00022670"/>
    </source>
</evidence>
<dbReference type="InterPro" id="IPR001506">
    <property type="entry name" value="Peptidase_M12A"/>
</dbReference>
<dbReference type="PROSITE" id="PS51864">
    <property type="entry name" value="ASTACIN"/>
    <property type="match status" value="1"/>
</dbReference>
<dbReference type="PRINTS" id="PR00480">
    <property type="entry name" value="ASTACIN"/>
</dbReference>
<comment type="cofactor">
    <cofactor evidence="6 7">
        <name>Zn(2+)</name>
        <dbReference type="ChEBI" id="CHEBI:29105"/>
    </cofactor>
    <text evidence="6 7">Binds 1 zinc ion per subunit.</text>
</comment>
<comment type="caution">
    <text evidence="6">Lacks conserved residue(s) required for the propagation of feature annotation.</text>
</comment>
<gene>
    <name evidence="11" type="primary">LOC111604193</name>
</gene>
<dbReference type="SUPFAM" id="SSF55486">
    <property type="entry name" value="Metalloproteases ('zincins'), catalytic domain"/>
    <property type="match status" value="1"/>
</dbReference>
<keyword evidence="5 6" id="KW-0482">Metalloprotease</keyword>
<evidence type="ECO:0000256" key="5">
    <source>
        <dbReference type="ARBA" id="ARBA00023049"/>
    </source>
</evidence>
<evidence type="ECO:0000256" key="7">
    <source>
        <dbReference type="RuleBase" id="RU361183"/>
    </source>
</evidence>
<dbReference type="GO" id="GO:0008270">
    <property type="term" value="F:zinc ion binding"/>
    <property type="evidence" value="ECO:0007669"/>
    <property type="project" value="UniProtKB-UniRule"/>
</dbReference>
<evidence type="ECO:0000256" key="4">
    <source>
        <dbReference type="ARBA" id="ARBA00022833"/>
    </source>
</evidence>
<dbReference type="InterPro" id="IPR034035">
    <property type="entry name" value="Astacin-like_dom"/>
</dbReference>
<feature type="active site" evidence="6">
    <location>
        <position position="144"/>
    </location>
</feature>
<feature type="binding site" evidence="6">
    <location>
        <position position="153"/>
    </location>
    <ligand>
        <name>Zn(2+)</name>
        <dbReference type="ChEBI" id="CHEBI:29105"/>
        <note>catalytic</note>
    </ligand>
</feature>
<keyword evidence="10" id="KW-1185">Reference proteome</keyword>
<dbReference type="PANTHER" id="PTHR10127">
    <property type="entry name" value="DISCOIDIN, CUB, EGF, LAMININ , AND ZINC METALLOPROTEASE DOMAIN CONTAINING"/>
    <property type="match status" value="1"/>
</dbReference>
<dbReference type="AlphaFoldDB" id="A0A6J1MBI0"/>
<evidence type="ECO:0000256" key="6">
    <source>
        <dbReference type="PROSITE-ProRule" id="PRU01211"/>
    </source>
</evidence>
<evidence type="ECO:0000256" key="2">
    <source>
        <dbReference type="ARBA" id="ARBA00022723"/>
    </source>
</evidence>
<organism evidence="10 11">
    <name type="scientific">Drosophila hydei</name>
    <name type="common">Fruit fly</name>
    <dbReference type="NCBI Taxonomy" id="7224"/>
    <lineage>
        <taxon>Eukaryota</taxon>
        <taxon>Metazoa</taxon>
        <taxon>Ecdysozoa</taxon>
        <taxon>Arthropoda</taxon>
        <taxon>Hexapoda</taxon>
        <taxon>Insecta</taxon>
        <taxon>Pterygota</taxon>
        <taxon>Neoptera</taxon>
        <taxon>Endopterygota</taxon>
        <taxon>Diptera</taxon>
        <taxon>Brachycera</taxon>
        <taxon>Muscomorpha</taxon>
        <taxon>Ephydroidea</taxon>
        <taxon>Drosophilidae</taxon>
        <taxon>Drosophila</taxon>
    </lineage>
</organism>
<evidence type="ECO:0000256" key="8">
    <source>
        <dbReference type="SAM" id="SignalP"/>
    </source>
</evidence>
<dbReference type="GO" id="GO:0004222">
    <property type="term" value="F:metalloendopeptidase activity"/>
    <property type="evidence" value="ECO:0007669"/>
    <property type="project" value="UniProtKB-UniRule"/>
</dbReference>
<sequence length="253" mass="28566">MLQFLLLGLLAVVGAQDSEYFENYYNEIDVDDELAEIKTRNAMQSPLQLWPSTRIYYRIASDCSPEEVANVHTALATFNEQTCLQFEELSGPAAAGARYVYYKKSDKLCGTRIGYNPIPILGSGSHDVQLSPKCLSSPGIIQHETLHLLGLYHEQSRPDRDDHVVIDYDNIPRKYWPQFMATSTATTTTYDVPYDFDSVMHYPKNAFAKDPTQPTIRALVDGSAVERDMGQTMGPTEGDLFKIRKMYKCDQAL</sequence>
<keyword evidence="1 6" id="KW-0645">Protease</keyword>
<dbReference type="OMA" id="NIPRKYW"/>
<dbReference type="Gene3D" id="3.40.390.10">
    <property type="entry name" value="Collagenase (Catalytic Domain)"/>
    <property type="match status" value="1"/>
</dbReference>
<dbReference type="KEGG" id="dhe:111604193"/>
<feature type="signal peptide" evidence="8">
    <location>
        <begin position="1"/>
        <end position="15"/>
    </location>
</feature>
<accession>A0A6J1MBI0</accession>
<keyword evidence="8" id="KW-0732">Signal</keyword>
<dbReference type="GeneID" id="111604193"/>
<evidence type="ECO:0000313" key="11">
    <source>
        <dbReference type="RefSeq" id="XP_023177916.2"/>
    </source>
</evidence>
<evidence type="ECO:0000256" key="3">
    <source>
        <dbReference type="ARBA" id="ARBA00022801"/>
    </source>
</evidence>
<feature type="chain" id="PRO_5026962243" description="Metalloendopeptidase" evidence="8">
    <location>
        <begin position="16"/>
        <end position="253"/>
    </location>
</feature>
<evidence type="ECO:0000313" key="10">
    <source>
        <dbReference type="Proteomes" id="UP000504633"/>
    </source>
</evidence>